<reference evidence="2" key="1">
    <citation type="submission" date="2018-07" db="EMBL/GenBank/DDBJ databases">
        <authorList>
            <person name="Quirk P.G."/>
            <person name="Krulwich T.A."/>
        </authorList>
    </citation>
    <scope>NUCLEOTIDE SEQUENCE</scope>
</reference>
<proteinExistence type="predicted"/>
<name>A0A380TM16_9ZZZZ</name>
<feature type="region of interest" description="Disordered" evidence="1">
    <location>
        <begin position="125"/>
        <end position="151"/>
    </location>
</feature>
<evidence type="ECO:0000256" key="1">
    <source>
        <dbReference type="SAM" id="MobiDB-lite"/>
    </source>
</evidence>
<evidence type="ECO:0000313" key="2">
    <source>
        <dbReference type="EMBL" id="SUS08744.1"/>
    </source>
</evidence>
<gene>
    <name evidence="2" type="ORF">DF3PB_850003</name>
</gene>
<protein>
    <submittedName>
        <fullName evidence="2">Uncharacterized protein</fullName>
    </submittedName>
</protein>
<sequence length="151" mass="16104">MVSATASAICSRTLGPSEPCATAPFRLSKPSSAAGDWAATRNTLGMVPKLFCTASSSSLALPCAEAGSRAGIRDTGDLLADCAITDRWRLMTVRKMRYLGHRFNWLELTISVAFDGIIVWTVSTPGPSSSRSRNGAASPTRRGISADRLRR</sequence>
<accession>A0A380TM16</accession>
<organism evidence="2">
    <name type="scientific">metagenome</name>
    <dbReference type="NCBI Taxonomy" id="256318"/>
    <lineage>
        <taxon>unclassified sequences</taxon>
        <taxon>metagenomes</taxon>
    </lineage>
</organism>
<dbReference type="EMBL" id="UIDG01000640">
    <property type="protein sequence ID" value="SUS08744.1"/>
    <property type="molecule type" value="Genomic_DNA"/>
</dbReference>
<feature type="compositionally biased region" description="Polar residues" evidence="1">
    <location>
        <begin position="125"/>
        <end position="137"/>
    </location>
</feature>
<dbReference type="AlphaFoldDB" id="A0A380TM16"/>